<sequence length="250" mass="27858">MRSPKENPVEEYINKKYQVNNEIQINPKVKTLLDWLKLTAKSDYELIKNKEISKQFIYQSGKLGLFGMQIPREFNGIDISVSETAQIIEQLAAIDITLASFTILQYSCSHSIFKHASSEIKQEYLPKMSTGEMIGCFELSEPAAGSNPRVMESTLTKCDNNSLILNGSKCWLGGASIAGVFIVFAKHQSDDQSGISCFVIPASASGMDVGDEQNNLGVQGLNLRTVTFNNVVVKNTYYIYKKCNITFRII</sequence>
<dbReference type="Proteomes" id="UP000481739">
    <property type="component" value="Unassembled WGS sequence"/>
</dbReference>
<dbReference type="InterPro" id="IPR009100">
    <property type="entry name" value="AcylCoA_DH/oxidase_NM_dom_sf"/>
</dbReference>
<dbReference type="SUPFAM" id="SSF56645">
    <property type="entry name" value="Acyl-CoA dehydrogenase NM domain-like"/>
    <property type="match status" value="1"/>
</dbReference>
<protein>
    <recommendedName>
        <fullName evidence="5">Acyl-CoA dehydrogenase</fullName>
    </recommendedName>
</protein>
<dbReference type="Gene3D" id="2.40.110.10">
    <property type="entry name" value="Butyryl-CoA Dehydrogenase, subunit A, domain 2"/>
    <property type="match status" value="1"/>
</dbReference>
<dbReference type="PANTHER" id="PTHR43884:SF12">
    <property type="entry name" value="ISOVALERYL-COA DEHYDROGENASE, MITOCHONDRIAL-RELATED"/>
    <property type="match status" value="1"/>
</dbReference>
<proteinExistence type="predicted"/>
<evidence type="ECO:0000313" key="4">
    <source>
        <dbReference type="Proteomes" id="UP000481739"/>
    </source>
</evidence>
<dbReference type="PANTHER" id="PTHR43884">
    <property type="entry name" value="ACYL-COA DEHYDROGENASE"/>
    <property type="match status" value="1"/>
</dbReference>
<dbReference type="InterPro" id="IPR037069">
    <property type="entry name" value="AcylCoA_DH/ox_N_sf"/>
</dbReference>
<gene>
    <name evidence="3" type="ORF">GEA64_16985</name>
</gene>
<dbReference type="GO" id="GO:0003995">
    <property type="term" value="F:acyl-CoA dehydrogenase activity"/>
    <property type="evidence" value="ECO:0007669"/>
    <property type="project" value="TreeGrafter"/>
</dbReference>
<dbReference type="GO" id="GO:0050660">
    <property type="term" value="F:flavin adenine dinucleotide binding"/>
    <property type="evidence" value="ECO:0007669"/>
    <property type="project" value="InterPro"/>
</dbReference>
<evidence type="ECO:0008006" key="5">
    <source>
        <dbReference type="Google" id="ProtNLM"/>
    </source>
</evidence>
<evidence type="ECO:0000313" key="3">
    <source>
        <dbReference type="EMBL" id="MQL49542.1"/>
    </source>
</evidence>
<dbReference type="InterPro" id="IPR013786">
    <property type="entry name" value="AcylCoA_DH/ox_N"/>
</dbReference>
<dbReference type="RefSeq" id="WP_152963497.1">
    <property type="nucleotide sequence ID" value="NZ_CAWOZU010000022.1"/>
</dbReference>
<dbReference type="InterPro" id="IPR046373">
    <property type="entry name" value="Acyl-CoA_Oxase/DH_mid-dom_sf"/>
</dbReference>
<dbReference type="Pfam" id="PF02770">
    <property type="entry name" value="Acyl-CoA_dh_M"/>
    <property type="match status" value="1"/>
</dbReference>
<reference evidence="3 4" key="1">
    <citation type="journal article" date="2019" name="Nature">
        <title>A new antibiotic selectively kills Gram-negative pathogens.</title>
        <authorList>
            <person name="Imai Y."/>
            <person name="Meyer K.J."/>
            <person name="Iinishi A."/>
            <person name="Favre-Godal Q."/>
            <person name="Green R."/>
            <person name="Manuse S."/>
            <person name="Caboni M."/>
            <person name="Mori M."/>
            <person name="Niles S."/>
            <person name="Ghiglieri M."/>
            <person name="Honrao C."/>
            <person name="Ma X."/>
            <person name="Guo J.J."/>
            <person name="Makriyannis A."/>
            <person name="Linares-Otoya L."/>
            <person name="Boehringer N."/>
            <person name="Wuisan Z.G."/>
            <person name="Kaur H."/>
            <person name="Wu R."/>
            <person name="Mateus A."/>
            <person name="Typas A."/>
            <person name="Savitski M.M."/>
            <person name="Espinoza J.L."/>
            <person name="O'Rourke A."/>
            <person name="Nelson K.E."/>
            <person name="Hiller S."/>
            <person name="Noinaj N."/>
            <person name="Schaeberle T.F."/>
            <person name="D'Onofrio A."/>
            <person name="Lewis K."/>
        </authorList>
    </citation>
    <scope>NUCLEOTIDE SEQUENCE [LARGE SCALE GENOMIC DNA]</scope>
    <source>
        <strain evidence="3 4">HGB 1456</strain>
    </source>
</reference>
<dbReference type="Pfam" id="PF02771">
    <property type="entry name" value="Acyl-CoA_dh_N"/>
    <property type="match status" value="1"/>
</dbReference>
<organism evidence="3 4">
    <name type="scientific">Photorhabdus khanii</name>
    <dbReference type="NCBI Taxonomy" id="1004150"/>
    <lineage>
        <taxon>Bacteria</taxon>
        <taxon>Pseudomonadati</taxon>
        <taxon>Pseudomonadota</taxon>
        <taxon>Gammaproteobacteria</taxon>
        <taxon>Enterobacterales</taxon>
        <taxon>Morganellaceae</taxon>
        <taxon>Photorhabdus</taxon>
    </lineage>
</organism>
<name>A0A7C9KEY2_9GAMM</name>
<evidence type="ECO:0000259" key="1">
    <source>
        <dbReference type="Pfam" id="PF02770"/>
    </source>
</evidence>
<evidence type="ECO:0000259" key="2">
    <source>
        <dbReference type="Pfam" id="PF02771"/>
    </source>
</evidence>
<feature type="domain" description="Acyl-CoA dehydrogenase/oxidase N-terminal" evidence="2">
    <location>
        <begin position="48"/>
        <end position="132"/>
    </location>
</feature>
<feature type="domain" description="Acyl-CoA oxidase/dehydrogenase middle" evidence="1">
    <location>
        <begin position="136"/>
        <end position="231"/>
    </location>
</feature>
<dbReference type="AlphaFoldDB" id="A0A7C9KEY2"/>
<comment type="caution">
    <text evidence="3">The sequence shown here is derived from an EMBL/GenBank/DDBJ whole genome shotgun (WGS) entry which is preliminary data.</text>
</comment>
<accession>A0A7C9KEY2</accession>
<dbReference type="InterPro" id="IPR006091">
    <property type="entry name" value="Acyl-CoA_Oxase/DH_mid-dom"/>
</dbReference>
<dbReference type="EMBL" id="WHZZ01000007">
    <property type="protein sequence ID" value="MQL49542.1"/>
    <property type="molecule type" value="Genomic_DNA"/>
</dbReference>
<dbReference type="Gene3D" id="1.10.540.10">
    <property type="entry name" value="Acyl-CoA dehydrogenase/oxidase, N-terminal domain"/>
    <property type="match status" value="1"/>
</dbReference>